<comment type="caution">
    <text evidence="1">The sequence shown here is derived from an EMBL/GenBank/DDBJ whole genome shotgun (WGS) entry which is preliminary data.</text>
</comment>
<dbReference type="CDD" id="cd03801">
    <property type="entry name" value="GT4_PimA-like"/>
    <property type="match status" value="1"/>
</dbReference>
<organism evidence="1 2">
    <name type="scientific">Spirosoma liriopis</name>
    <dbReference type="NCBI Taxonomy" id="2937440"/>
    <lineage>
        <taxon>Bacteria</taxon>
        <taxon>Pseudomonadati</taxon>
        <taxon>Bacteroidota</taxon>
        <taxon>Cytophagia</taxon>
        <taxon>Cytophagales</taxon>
        <taxon>Cytophagaceae</taxon>
        <taxon>Spirosoma</taxon>
    </lineage>
</organism>
<sequence length="393" mass="44290">MRFVIVSSCPVDWGGSEELWARAAHFLIQSGHQVHVFKTNVNPHHPRIIALRDAGCTVTDLYQLLPVLRRLRNRLVPYRWLNGQDGTLQLLKKALQVIRPHLTIVAQGNNFDGIKFADLCRHQNLPYVLIAQKAVHCLYPYDGDRPMIQRAYQSAERCFFVSQHNVELTRWQLSLPLPNAKVVFNPVNVSFDASEVSSFPSFADGVRLACVARLDIFDKGQDILLEVLTKPKWRARQWQITFFGAGPHRQAVEELTHFLNIADRTHFAGHVPNPAVIWQTHHALILPSRSEGLPLAMVETMLCSRPSIITNVGGVAELLTDNETGFLAATPTADAIDDALERAWQRLADWPQMGARARQYALDRVPADAIEQFGHQLLQLVNHTESAPNLVLQ</sequence>
<gene>
    <name evidence="1" type="ORF">M0L20_05435</name>
</gene>
<reference evidence="1 2" key="1">
    <citation type="submission" date="2022-04" db="EMBL/GenBank/DDBJ databases">
        <title>Spirosoma sp. strain RP8 genome sequencing and assembly.</title>
        <authorList>
            <person name="Jung Y."/>
        </authorList>
    </citation>
    <scope>NUCLEOTIDE SEQUENCE [LARGE SCALE GENOMIC DNA]</scope>
    <source>
        <strain evidence="1 2">RP8</strain>
    </source>
</reference>
<name>A0ABT0HI84_9BACT</name>
<dbReference type="Pfam" id="PF13692">
    <property type="entry name" value="Glyco_trans_1_4"/>
    <property type="match status" value="1"/>
</dbReference>
<dbReference type="SUPFAM" id="SSF53756">
    <property type="entry name" value="UDP-Glycosyltransferase/glycogen phosphorylase"/>
    <property type="match status" value="1"/>
</dbReference>
<keyword evidence="2" id="KW-1185">Reference proteome</keyword>
<dbReference type="EMBL" id="JALPRF010000001">
    <property type="protein sequence ID" value="MCK8491285.1"/>
    <property type="molecule type" value="Genomic_DNA"/>
</dbReference>
<accession>A0ABT0HI84</accession>
<proteinExistence type="predicted"/>
<dbReference type="PANTHER" id="PTHR12526:SF636">
    <property type="entry name" value="BLL3647 PROTEIN"/>
    <property type="match status" value="1"/>
</dbReference>
<evidence type="ECO:0000313" key="2">
    <source>
        <dbReference type="Proteomes" id="UP001202180"/>
    </source>
</evidence>
<dbReference type="Proteomes" id="UP001202180">
    <property type="component" value="Unassembled WGS sequence"/>
</dbReference>
<dbReference type="Gene3D" id="3.40.50.2000">
    <property type="entry name" value="Glycogen Phosphorylase B"/>
    <property type="match status" value="2"/>
</dbReference>
<evidence type="ECO:0000313" key="1">
    <source>
        <dbReference type="EMBL" id="MCK8491285.1"/>
    </source>
</evidence>
<dbReference type="RefSeq" id="WP_248476017.1">
    <property type="nucleotide sequence ID" value="NZ_JALPRF010000001.1"/>
</dbReference>
<protein>
    <submittedName>
        <fullName evidence="1">Glycosyltransferase family 4 protein</fullName>
    </submittedName>
</protein>
<dbReference type="PANTHER" id="PTHR12526">
    <property type="entry name" value="GLYCOSYLTRANSFERASE"/>
    <property type="match status" value="1"/>
</dbReference>